<organism evidence="1 2">
    <name type="scientific">Cichorium intybus</name>
    <name type="common">Chicory</name>
    <dbReference type="NCBI Taxonomy" id="13427"/>
    <lineage>
        <taxon>Eukaryota</taxon>
        <taxon>Viridiplantae</taxon>
        <taxon>Streptophyta</taxon>
        <taxon>Embryophyta</taxon>
        <taxon>Tracheophyta</taxon>
        <taxon>Spermatophyta</taxon>
        <taxon>Magnoliopsida</taxon>
        <taxon>eudicotyledons</taxon>
        <taxon>Gunneridae</taxon>
        <taxon>Pentapetalae</taxon>
        <taxon>asterids</taxon>
        <taxon>campanulids</taxon>
        <taxon>Asterales</taxon>
        <taxon>Asteraceae</taxon>
        <taxon>Cichorioideae</taxon>
        <taxon>Cichorieae</taxon>
        <taxon>Cichoriinae</taxon>
        <taxon>Cichorium</taxon>
    </lineage>
</organism>
<evidence type="ECO:0000313" key="2">
    <source>
        <dbReference type="Proteomes" id="UP001055811"/>
    </source>
</evidence>
<gene>
    <name evidence="1" type="ORF">L2E82_07344</name>
</gene>
<name>A0ACB9G581_CICIN</name>
<proteinExistence type="predicted"/>
<keyword evidence="2" id="KW-1185">Reference proteome</keyword>
<reference evidence="2" key="1">
    <citation type="journal article" date="2022" name="Mol. Ecol. Resour.">
        <title>The genomes of chicory, endive, great burdock and yacon provide insights into Asteraceae palaeo-polyploidization history and plant inulin production.</title>
        <authorList>
            <person name="Fan W."/>
            <person name="Wang S."/>
            <person name="Wang H."/>
            <person name="Wang A."/>
            <person name="Jiang F."/>
            <person name="Liu H."/>
            <person name="Zhao H."/>
            <person name="Xu D."/>
            <person name="Zhang Y."/>
        </authorList>
    </citation>
    <scope>NUCLEOTIDE SEQUENCE [LARGE SCALE GENOMIC DNA]</scope>
    <source>
        <strain evidence="2">cv. Punajuju</strain>
    </source>
</reference>
<dbReference type="EMBL" id="CM042010">
    <property type="protein sequence ID" value="KAI3778220.1"/>
    <property type="molecule type" value="Genomic_DNA"/>
</dbReference>
<reference evidence="1 2" key="2">
    <citation type="journal article" date="2022" name="Mol. Ecol. Resour.">
        <title>The genomes of chicory, endive, great burdock and yacon provide insights into Asteraceae paleo-polyploidization history and plant inulin production.</title>
        <authorList>
            <person name="Fan W."/>
            <person name="Wang S."/>
            <person name="Wang H."/>
            <person name="Wang A."/>
            <person name="Jiang F."/>
            <person name="Liu H."/>
            <person name="Zhao H."/>
            <person name="Xu D."/>
            <person name="Zhang Y."/>
        </authorList>
    </citation>
    <scope>NUCLEOTIDE SEQUENCE [LARGE SCALE GENOMIC DNA]</scope>
    <source>
        <strain evidence="2">cv. Punajuju</strain>
        <tissue evidence="1">Leaves</tissue>
    </source>
</reference>
<protein>
    <submittedName>
        <fullName evidence="1">Uncharacterized protein</fullName>
    </submittedName>
</protein>
<evidence type="ECO:0000313" key="1">
    <source>
        <dbReference type="EMBL" id="KAI3778220.1"/>
    </source>
</evidence>
<comment type="caution">
    <text evidence="1">The sequence shown here is derived from an EMBL/GenBank/DDBJ whole genome shotgun (WGS) entry which is preliminary data.</text>
</comment>
<dbReference type="Proteomes" id="UP001055811">
    <property type="component" value="Linkage Group LG02"/>
</dbReference>
<accession>A0ACB9G581</accession>
<sequence length="128" mass="14116">MTCTRYVRQNATLKNINLFAFAIEEEVIDAIFLSLKICFASYGMLIKDLSIKFSMLISIIFHKVAKMFNILNANIQVKVAGGDGTVGWVLGCLGELHNQGRDPVPATAIIPLATGNDFSRSFGWVFNV</sequence>